<dbReference type="Proteomes" id="UP000218209">
    <property type="component" value="Unassembled WGS sequence"/>
</dbReference>
<evidence type="ECO:0000313" key="2">
    <source>
        <dbReference type="Proteomes" id="UP000218209"/>
    </source>
</evidence>
<dbReference type="AlphaFoldDB" id="A0A1X6NWB7"/>
<proteinExistence type="predicted"/>
<name>A0A1X6NWB7_PORUM</name>
<gene>
    <name evidence="1" type="ORF">BU14_0399s0016</name>
</gene>
<accession>A0A1X6NWB7</accession>
<dbReference type="EMBL" id="KV919033">
    <property type="protein sequence ID" value="OSX72872.1"/>
    <property type="molecule type" value="Genomic_DNA"/>
</dbReference>
<sequence>MEPRRLHSAAFSGADRDAVWYPILVDAFGVETARPGGVRTSAVVAELLVSVEHPVTDVFLFAHGLGCTTDGAVAFHEGWIQSLFYRRAKAAAAAANTARRGAAATNGAPPPHFHPLFIGLCWRSDQWAPTTWTEAMDARRMVPAVTQAVATVAAAPAGVVLPSVAAAASAAISAGVSVSYLKFGRFEERAVTVGVITGKALLAALHDAEALRVPPPGAPLPPAVRYHAIGHSLGCHVLSAAVQAAAAGRTGDRRLLSTLVLVQGAVPSTAFSPAGAYHRVPDWVAGSVLVTHTDTDAALWLYERYHRDGRRALGSEGARVELSARVHPPPRMGDLSTLYDGRLLAGRVANVDASIYLRPSSAKVLDWYGGHCKYLEEELQHLIWAALAVTIPSPPPPQKSPQLIPPSPADTLCDSAGAAAAPSQRPRPPSLPHWAKALVIGVLLGCFSWAEIGTPSAVVGRALLAAGAAVVRWAATGECGGGGGGGATAAVEYCA</sequence>
<protein>
    <submittedName>
        <fullName evidence="1">Uncharacterized protein</fullName>
    </submittedName>
</protein>
<reference evidence="1 2" key="1">
    <citation type="submission" date="2017-03" db="EMBL/GenBank/DDBJ databases">
        <title>WGS assembly of Porphyra umbilicalis.</title>
        <authorList>
            <person name="Brawley S.H."/>
            <person name="Blouin N.A."/>
            <person name="Ficko-Blean E."/>
            <person name="Wheeler G.L."/>
            <person name="Lohr M."/>
            <person name="Goodson H.V."/>
            <person name="Jenkins J.W."/>
            <person name="Blaby-Haas C.E."/>
            <person name="Helliwell K.E."/>
            <person name="Chan C."/>
            <person name="Marriage T."/>
            <person name="Bhattacharya D."/>
            <person name="Klein A.S."/>
            <person name="Badis Y."/>
            <person name="Brodie J."/>
            <person name="Cao Y."/>
            <person name="Collen J."/>
            <person name="Dittami S.M."/>
            <person name="Gachon C.M."/>
            <person name="Green B.R."/>
            <person name="Karpowicz S."/>
            <person name="Kim J.W."/>
            <person name="Kudahl U."/>
            <person name="Lin S."/>
            <person name="Michel G."/>
            <person name="Mittag M."/>
            <person name="Olson B.J."/>
            <person name="Pangilinan J."/>
            <person name="Peng Y."/>
            <person name="Qiu H."/>
            <person name="Shu S."/>
            <person name="Singer J.T."/>
            <person name="Smith A.G."/>
            <person name="Sprecher B.N."/>
            <person name="Wagner V."/>
            <person name="Wang W."/>
            <person name="Wang Z.-Y."/>
            <person name="Yan J."/>
            <person name="Yarish C."/>
            <person name="Zoeuner-Riek S."/>
            <person name="Zhuang Y."/>
            <person name="Zou Y."/>
            <person name="Lindquist E.A."/>
            <person name="Grimwood J."/>
            <person name="Barry K."/>
            <person name="Rokhsar D.S."/>
            <person name="Schmutz J."/>
            <person name="Stiller J.W."/>
            <person name="Grossman A.R."/>
            <person name="Prochnik S.E."/>
        </authorList>
    </citation>
    <scope>NUCLEOTIDE SEQUENCE [LARGE SCALE GENOMIC DNA]</scope>
    <source>
        <strain evidence="1">4086291</strain>
    </source>
</reference>
<organism evidence="1 2">
    <name type="scientific">Porphyra umbilicalis</name>
    <name type="common">Purple laver</name>
    <name type="synonym">Red alga</name>
    <dbReference type="NCBI Taxonomy" id="2786"/>
    <lineage>
        <taxon>Eukaryota</taxon>
        <taxon>Rhodophyta</taxon>
        <taxon>Bangiophyceae</taxon>
        <taxon>Bangiales</taxon>
        <taxon>Bangiaceae</taxon>
        <taxon>Porphyra</taxon>
    </lineage>
</organism>
<keyword evidence="2" id="KW-1185">Reference proteome</keyword>
<evidence type="ECO:0000313" key="1">
    <source>
        <dbReference type="EMBL" id="OSX72872.1"/>
    </source>
</evidence>